<evidence type="ECO:0000313" key="7">
    <source>
        <dbReference type="EMBL" id="CAG8824774.1"/>
    </source>
</evidence>
<dbReference type="GO" id="GO:0005634">
    <property type="term" value="C:nucleus"/>
    <property type="evidence" value="ECO:0007669"/>
    <property type="project" value="UniProtKB-SubCell"/>
</dbReference>
<proteinExistence type="predicted"/>
<sequence>KKQYVYSIKDFSNESHTAIFTADEIEKVLLDIGVDKFGAVVSDAASAMTLAKQYISEKYPGILPIRCIAHHIQLICNDIICKTSFGKTVLQQCQSFVTYFHASHRSGAILCNEISLLNVEICIKQILENDNFALTSELRNLAKNRQFWTNAEVLAKILLPGKNAIKMVESKSTTTANVFLFLIQMANAINIFEPNSLLQHIEFRKQCIQFYNKRWKEFDIKTYLLAYFLHPKYRGKGMKTLIFHEILCTALEIWKKIGSKSVTSANILIAQIKKYNAYEAPYKFTFMEEIESPQTWWLGCKLENHHLQKLALHLLAITPYSANCERIFSVLSWITQKRRS</sequence>
<comment type="caution">
    <text evidence="7">The sequence shown here is derived from an EMBL/GenBank/DDBJ whole genome shotgun (WGS) entry which is preliminary data.</text>
</comment>
<dbReference type="InterPro" id="IPR007021">
    <property type="entry name" value="DUF659"/>
</dbReference>
<comment type="subcellular location">
    <subcellularLocation>
        <location evidence="1">Nucleus</location>
    </subcellularLocation>
</comment>
<evidence type="ECO:0000256" key="1">
    <source>
        <dbReference type="ARBA" id="ARBA00004123"/>
    </source>
</evidence>
<keyword evidence="4" id="KW-0862">Zinc</keyword>
<dbReference type="Proteomes" id="UP000789759">
    <property type="component" value="Unassembled WGS sequence"/>
</dbReference>
<evidence type="ECO:0000256" key="3">
    <source>
        <dbReference type="ARBA" id="ARBA00022771"/>
    </source>
</evidence>
<reference evidence="7" key="1">
    <citation type="submission" date="2021-06" db="EMBL/GenBank/DDBJ databases">
        <authorList>
            <person name="Kallberg Y."/>
            <person name="Tangrot J."/>
            <person name="Rosling A."/>
        </authorList>
    </citation>
    <scope>NUCLEOTIDE SEQUENCE</scope>
    <source>
        <strain evidence="7">FL966</strain>
    </source>
</reference>
<dbReference type="GO" id="GO:0008270">
    <property type="term" value="F:zinc ion binding"/>
    <property type="evidence" value="ECO:0007669"/>
    <property type="project" value="UniProtKB-KW"/>
</dbReference>
<dbReference type="EMBL" id="CAJVQA010054794">
    <property type="protein sequence ID" value="CAG8824774.1"/>
    <property type="molecule type" value="Genomic_DNA"/>
</dbReference>
<evidence type="ECO:0000256" key="5">
    <source>
        <dbReference type="ARBA" id="ARBA00023242"/>
    </source>
</evidence>
<keyword evidence="5" id="KW-0539">Nucleus</keyword>
<accession>A0A9N9PJ12</accession>
<keyword evidence="8" id="KW-1185">Reference proteome</keyword>
<dbReference type="AlphaFoldDB" id="A0A9N9PJ12"/>
<dbReference type="InterPro" id="IPR052035">
    <property type="entry name" value="ZnF_BED_domain_contain"/>
</dbReference>
<dbReference type="OrthoDB" id="2431945at2759"/>
<evidence type="ECO:0000313" key="8">
    <source>
        <dbReference type="Proteomes" id="UP000789759"/>
    </source>
</evidence>
<keyword evidence="2" id="KW-0479">Metal-binding</keyword>
<dbReference type="SUPFAM" id="SSF53098">
    <property type="entry name" value="Ribonuclease H-like"/>
    <property type="match status" value="1"/>
</dbReference>
<name>A0A9N9PJ12_9GLOM</name>
<dbReference type="Pfam" id="PF04937">
    <property type="entry name" value="DUF659"/>
    <property type="match status" value="1"/>
</dbReference>
<feature type="domain" description="DUF659" evidence="6">
    <location>
        <begin position="9"/>
        <end position="94"/>
    </location>
</feature>
<evidence type="ECO:0000256" key="4">
    <source>
        <dbReference type="ARBA" id="ARBA00022833"/>
    </source>
</evidence>
<dbReference type="InterPro" id="IPR012337">
    <property type="entry name" value="RNaseH-like_sf"/>
</dbReference>
<protein>
    <submittedName>
        <fullName evidence="7">13109_t:CDS:1</fullName>
    </submittedName>
</protein>
<evidence type="ECO:0000259" key="6">
    <source>
        <dbReference type="Pfam" id="PF04937"/>
    </source>
</evidence>
<dbReference type="PANTHER" id="PTHR46481:SF10">
    <property type="entry name" value="ZINC FINGER BED DOMAIN-CONTAINING PROTEIN 39"/>
    <property type="match status" value="1"/>
</dbReference>
<feature type="non-terminal residue" evidence="7">
    <location>
        <position position="340"/>
    </location>
</feature>
<keyword evidence="3" id="KW-0863">Zinc-finger</keyword>
<dbReference type="PANTHER" id="PTHR46481">
    <property type="entry name" value="ZINC FINGER BED DOMAIN-CONTAINING PROTEIN 4"/>
    <property type="match status" value="1"/>
</dbReference>
<feature type="non-terminal residue" evidence="7">
    <location>
        <position position="1"/>
    </location>
</feature>
<evidence type="ECO:0000256" key="2">
    <source>
        <dbReference type="ARBA" id="ARBA00022723"/>
    </source>
</evidence>
<organism evidence="7 8">
    <name type="scientific">Cetraspora pellucida</name>
    <dbReference type="NCBI Taxonomy" id="1433469"/>
    <lineage>
        <taxon>Eukaryota</taxon>
        <taxon>Fungi</taxon>
        <taxon>Fungi incertae sedis</taxon>
        <taxon>Mucoromycota</taxon>
        <taxon>Glomeromycotina</taxon>
        <taxon>Glomeromycetes</taxon>
        <taxon>Diversisporales</taxon>
        <taxon>Gigasporaceae</taxon>
        <taxon>Cetraspora</taxon>
    </lineage>
</organism>
<gene>
    <name evidence="7" type="ORF">CPELLU_LOCUS20031</name>
</gene>